<sequence>MVIGEPLVVPLFTSIGRTPEPGPGESSNTLPISIACKASIVSPDLCQRHQHPNMSSSPEDSPPRLSALRGTQSNSELALDPSRNLTYTPSPVETTFQRPRSSSEGVLEPFFDDIPPGAVATTSPDAVPTGPSHMFGRSCPDNNPNCHWHHQQMQHCHVPWKTCKRATQAIRQFYFAGEAWLEAPEGWNAEHEHCLRTNNKCPRHSTLEVIRGEMAISGLSAGKPTNHHEEGKQN</sequence>
<keyword evidence="3" id="KW-1185">Reference proteome</keyword>
<dbReference type="RefSeq" id="XP_013343991.1">
    <property type="nucleotide sequence ID" value="XM_013488537.1"/>
</dbReference>
<evidence type="ECO:0000256" key="1">
    <source>
        <dbReference type="SAM" id="MobiDB-lite"/>
    </source>
</evidence>
<gene>
    <name evidence="2" type="ORF">AUEXF2481DRAFT_217262</name>
</gene>
<evidence type="ECO:0000313" key="3">
    <source>
        <dbReference type="Proteomes" id="UP000030641"/>
    </source>
</evidence>
<organism evidence="2 3">
    <name type="scientific">Aureobasidium subglaciale (strain EXF-2481)</name>
    <name type="common">Aureobasidium pullulans var. subglaciale</name>
    <dbReference type="NCBI Taxonomy" id="1043005"/>
    <lineage>
        <taxon>Eukaryota</taxon>
        <taxon>Fungi</taxon>
        <taxon>Dikarya</taxon>
        <taxon>Ascomycota</taxon>
        <taxon>Pezizomycotina</taxon>
        <taxon>Dothideomycetes</taxon>
        <taxon>Dothideomycetidae</taxon>
        <taxon>Dothideales</taxon>
        <taxon>Saccotheciaceae</taxon>
        <taxon>Aureobasidium</taxon>
    </lineage>
</organism>
<feature type="compositionally biased region" description="Polar residues" evidence="1">
    <location>
        <begin position="83"/>
        <end position="104"/>
    </location>
</feature>
<dbReference type="GeneID" id="25362580"/>
<evidence type="ECO:0000313" key="2">
    <source>
        <dbReference type="EMBL" id="KEQ95379.1"/>
    </source>
</evidence>
<protein>
    <submittedName>
        <fullName evidence="2">Uncharacterized protein</fullName>
    </submittedName>
</protein>
<dbReference type="EMBL" id="KL584759">
    <property type="protein sequence ID" value="KEQ95379.1"/>
    <property type="molecule type" value="Genomic_DNA"/>
</dbReference>
<proteinExistence type="predicted"/>
<reference evidence="2 3" key="1">
    <citation type="journal article" date="2014" name="BMC Genomics">
        <title>Genome sequencing of four Aureobasidium pullulans varieties: biotechnological potential, stress tolerance, and description of new species.</title>
        <authorList>
            <person name="Gostin Ar C."/>
            <person name="Ohm R.A."/>
            <person name="Kogej T."/>
            <person name="Sonjak S."/>
            <person name="Turk M."/>
            <person name="Zajc J."/>
            <person name="Zalar P."/>
            <person name="Grube M."/>
            <person name="Sun H."/>
            <person name="Han J."/>
            <person name="Sharma A."/>
            <person name="Chiniquy J."/>
            <person name="Ngan C.Y."/>
            <person name="Lipzen A."/>
            <person name="Barry K."/>
            <person name="Grigoriev I.V."/>
            <person name="Gunde-Cimerman N."/>
        </authorList>
    </citation>
    <scope>NUCLEOTIDE SEQUENCE [LARGE SCALE GENOMIC DNA]</scope>
    <source>
        <strain evidence="2 3">EXF-2481</strain>
    </source>
</reference>
<dbReference type="Proteomes" id="UP000030641">
    <property type="component" value="Unassembled WGS sequence"/>
</dbReference>
<accession>A0A074YH21</accession>
<dbReference type="HOGENOM" id="CLU_1184816_0_0_1"/>
<dbReference type="AlphaFoldDB" id="A0A074YH21"/>
<feature type="region of interest" description="Disordered" evidence="1">
    <location>
        <begin position="47"/>
        <end position="118"/>
    </location>
</feature>
<name>A0A074YH21_AURSE</name>
<dbReference type="InParanoid" id="A0A074YH21"/>